<dbReference type="InterPro" id="IPR012338">
    <property type="entry name" value="Beta-lactam/transpept-like"/>
</dbReference>
<dbReference type="EMBL" id="CP014806">
    <property type="protein sequence ID" value="AMW99062.1"/>
    <property type="molecule type" value="Genomic_DNA"/>
</dbReference>
<evidence type="ECO:0000256" key="6">
    <source>
        <dbReference type="HAMAP-Rule" id="MF_00313"/>
    </source>
</evidence>
<dbReference type="SUPFAM" id="SSF56601">
    <property type="entry name" value="beta-lactamase/transpeptidase-like"/>
    <property type="match status" value="1"/>
</dbReference>
<dbReference type="PANTHER" id="PTHR12544">
    <property type="entry name" value="GLUTAMINASE"/>
    <property type="match status" value="1"/>
</dbReference>
<keyword evidence="4 6" id="KW-0378">Hydrolase</keyword>
<dbReference type="InterPro" id="IPR015868">
    <property type="entry name" value="Glutaminase"/>
</dbReference>
<evidence type="ECO:0000256" key="4">
    <source>
        <dbReference type="ARBA" id="ARBA00022801"/>
    </source>
</evidence>
<dbReference type="RefSeq" id="WP_066787297.1">
    <property type="nucleotide sequence ID" value="NZ_CP014806.1"/>
</dbReference>
<keyword evidence="6" id="KW-0007">Acetylation</keyword>
<dbReference type="Pfam" id="PF04960">
    <property type="entry name" value="Glutaminase"/>
    <property type="match status" value="1"/>
</dbReference>
<evidence type="ECO:0000256" key="3">
    <source>
        <dbReference type="ARBA" id="ARBA00012918"/>
    </source>
</evidence>
<feature type="binding site" evidence="6">
    <location>
        <position position="161"/>
    </location>
    <ligand>
        <name>substrate</name>
    </ligand>
</feature>
<dbReference type="EC" id="3.5.1.2" evidence="3 6"/>
<dbReference type="STRING" id="241244.ATY39_06080"/>
<reference evidence="8" key="2">
    <citation type="submission" date="2016-03" db="EMBL/GenBank/DDBJ databases">
        <authorList>
            <person name="Ploux O."/>
        </authorList>
    </citation>
    <scope>NUCLEOTIDE SEQUENCE [LARGE SCALE GENOMIC DNA]</scope>
    <source>
        <strain evidence="8">PP9</strain>
    </source>
</reference>
<evidence type="ECO:0000313" key="8">
    <source>
        <dbReference type="Proteomes" id="UP000076021"/>
    </source>
</evidence>
<feature type="binding site" evidence="6">
    <location>
        <position position="237"/>
    </location>
    <ligand>
        <name>substrate</name>
    </ligand>
</feature>
<gene>
    <name evidence="6" type="primary">glsA</name>
    <name evidence="7" type="ORF">ATY39_06080</name>
</gene>
<feature type="binding site" evidence="6">
    <location>
        <position position="255"/>
    </location>
    <ligand>
        <name>substrate</name>
    </ligand>
</feature>
<dbReference type="NCBIfam" id="TIGR03814">
    <property type="entry name" value="Gln_ase"/>
    <property type="match status" value="1"/>
</dbReference>
<feature type="binding site" evidence="6">
    <location>
        <position position="185"/>
    </location>
    <ligand>
        <name>substrate</name>
    </ligand>
</feature>
<dbReference type="PANTHER" id="PTHR12544:SF32">
    <property type="entry name" value="GLUTAMINASE 1"/>
    <property type="match status" value="1"/>
</dbReference>
<dbReference type="AlphaFoldDB" id="A0A143HBI0"/>
<evidence type="ECO:0000256" key="5">
    <source>
        <dbReference type="ARBA" id="ARBA00049534"/>
    </source>
</evidence>
<protein>
    <recommendedName>
        <fullName evidence="3 6">Glutaminase</fullName>
        <ecNumber evidence="3 6">3.5.1.2</ecNumber>
    </recommendedName>
</protein>
<dbReference type="GO" id="GO:0006543">
    <property type="term" value="P:L-glutamine catabolic process"/>
    <property type="evidence" value="ECO:0007669"/>
    <property type="project" value="TreeGrafter"/>
</dbReference>
<dbReference type="OrthoDB" id="9788822at2"/>
<accession>A0A143HBI0</accession>
<evidence type="ECO:0000313" key="7">
    <source>
        <dbReference type="EMBL" id="AMW99062.1"/>
    </source>
</evidence>
<comment type="catalytic activity">
    <reaction evidence="5 6">
        <text>L-glutamine + H2O = L-glutamate + NH4(+)</text>
        <dbReference type="Rhea" id="RHEA:15889"/>
        <dbReference type="ChEBI" id="CHEBI:15377"/>
        <dbReference type="ChEBI" id="CHEBI:28938"/>
        <dbReference type="ChEBI" id="CHEBI:29985"/>
        <dbReference type="ChEBI" id="CHEBI:58359"/>
        <dbReference type="EC" id="3.5.1.2"/>
    </reaction>
</comment>
<organism evidence="7 8">
    <name type="scientific">Rummeliibacillus stabekisii</name>
    <dbReference type="NCBI Taxonomy" id="241244"/>
    <lineage>
        <taxon>Bacteria</taxon>
        <taxon>Bacillati</taxon>
        <taxon>Bacillota</taxon>
        <taxon>Bacilli</taxon>
        <taxon>Bacillales</taxon>
        <taxon>Caryophanaceae</taxon>
        <taxon>Rummeliibacillus</taxon>
    </lineage>
</organism>
<feature type="binding site" evidence="6">
    <location>
        <position position="58"/>
    </location>
    <ligand>
        <name>substrate</name>
    </ligand>
</feature>
<name>A0A143HBI0_9BACL</name>
<comment type="subunit">
    <text evidence="2 6">Homotetramer.</text>
</comment>
<comment type="similarity">
    <text evidence="1 6">Belongs to the glutaminase family.</text>
</comment>
<dbReference type="KEGG" id="rst:ATY39_06080"/>
<keyword evidence="8" id="KW-1185">Reference proteome</keyword>
<reference evidence="7 8" key="1">
    <citation type="journal article" date="2016" name="Genome Announc.">
        <title>Whole-Genome Sequence of Rummeliibacillus stabekisii Strain PP9 Isolated from Antarctic Soil.</title>
        <authorList>
            <person name="da Mota F.F."/>
            <person name="Vollu R.E."/>
            <person name="Jurelevicius D."/>
            <person name="Seldin L."/>
        </authorList>
    </citation>
    <scope>NUCLEOTIDE SEQUENCE [LARGE SCALE GENOMIC DNA]</scope>
    <source>
        <strain evidence="7 8">PP9</strain>
    </source>
</reference>
<dbReference type="FunFam" id="3.40.710.10:FF:000005">
    <property type="entry name" value="Glutaminase"/>
    <property type="match status" value="1"/>
</dbReference>
<proteinExistence type="inferred from homology"/>
<feature type="binding site" evidence="6">
    <location>
        <position position="110"/>
    </location>
    <ligand>
        <name>substrate</name>
    </ligand>
</feature>
<dbReference type="GO" id="GO:0006537">
    <property type="term" value="P:glutamate biosynthetic process"/>
    <property type="evidence" value="ECO:0007669"/>
    <property type="project" value="TreeGrafter"/>
</dbReference>
<dbReference type="HAMAP" id="MF_00313">
    <property type="entry name" value="Glutaminase"/>
    <property type="match status" value="1"/>
</dbReference>
<dbReference type="GO" id="GO:0004359">
    <property type="term" value="F:glutaminase activity"/>
    <property type="evidence" value="ECO:0007669"/>
    <property type="project" value="UniProtKB-UniRule"/>
</dbReference>
<evidence type="ECO:0000256" key="2">
    <source>
        <dbReference type="ARBA" id="ARBA00011881"/>
    </source>
</evidence>
<evidence type="ECO:0000256" key="1">
    <source>
        <dbReference type="ARBA" id="ARBA00011076"/>
    </source>
</evidence>
<dbReference type="Proteomes" id="UP000076021">
    <property type="component" value="Chromosome"/>
</dbReference>
<feature type="binding site" evidence="6">
    <location>
        <position position="154"/>
    </location>
    <ligand>
        <name>substrate</name>
    </ligand>
</feature>
<dbReference type="Gene3D" id="3.40.710.10">
    <property type="entry name" value="DD-peptidase/beta-lactamase superfamily"/>
    <property type="match status" value="1"/>
</dbReference>
<sequence>MLEQIINEAKLHTKEGKPASYIPALAHQSVDQFGISLIDEYGNYFESGETDTLFTLQSISKVINFMVACEYHGLDFVLDKVDVEPTGDPFNSIMRLESSIPGKPFNPMINAGAITIASMLPGKTPEERVAYVANFLSRTTGSIHKVNEEIYSSEIETSHRNRAIAYYLKANNYLLDDVEKALETYIYLCSLEVSTRDLAKIGLMLAGNGIYPLTKEEIITRQTAKVTKALMTTCGLYNASGKYAAYIGIPMKSGVSGGVLCSVPDGKVEQLKGKIGIGVFSPGIDEIGNSVAAMKCIEKLSKTYDLSIF</sequence>